<evidence type="ECO:0000259" key="3">
    <source>
        <dbReference type="Pfam" id="PF13817"/>
    </source>
</evidence>
<evidence type="ECO:0000313" key="4">
    <source>
        <dbReference type="EMBL" id="MBU2691651.1"/>
    </source>
</evidence>
<comment type="caution">
    <text evidence="4">The sequence shown here is derived from an EMBL/GenBank/DDBJ whole genome shotgun (WGS) entry which is preliminary data.</text>
</comment>
<evidence type="ECO:0000259" key="2">
    <source>
        <dbReference type="Pfam" id="PF13007"/>
    </source>
</evidence>
<feature type="domain" description="Transposase TnpC homeodomain" evidence="2">
    <location>
        <begin position="25"/>
        <end position="83"/>
    </location>
</feature>
<dbReference type="InterPro" id="IPR039552">
    <property type="entry name" value="IS66_C"/>
</dbReference>
<proteinExistence type="predicted"/>
<dbReference type="PANTHER" id="PTHR33678:SF1">
    <property type="entry name" value="BLL1576 PROTEIN"/>
    <property type="match status" value="1"/>
</dbReference>
<dbReference type="Proteomes" id="UP000777784">
    <property type="component" value="Unassembled WGS sequence"/>
</dbReference>
<dbReference type="PANTHER" id="PTHR33678">
    <property type="entry name" value="BLL1576 PROTEIN"/>
    <property type="match status" value="1"/>
</dbReference>
<name>A0A948RX97_UNCEI</name>
<dbReference type="NCBIfam" id="NF033517">
    <property type="entry name" value="transpos_IS66"/>
    <property type="match status" value="1"/>
</dbReference>
<evidence type="ECO:0000313" key="5">
    <source>
        <dbReference type="Proteomes" id="UP000777784"/>
    </source>
</evidence>
<dbReference type="Pfam" id="PF13817">
    <property type="entry name" value="DDE_Tnp_IS66_C"/>
    <property type="match status" value="1"/>
</dbReference>
<dbReference type="Pfam" id="PF13007">
    <property type="entry name" value="LZ_Tnp_IS66"/>
    <property type="match status" value="1"/>
</dbReference>
<gene>
    <name evidence="4" type="ORF">KJ970_12060</name>
</gene>
<dbReference type="EMBL" id="JAHJDP010000071">
    <property type="protein sequence ID" value="MBU2691651.1"/>
    <property type="molecule type" value="Genomic_DNA"/>
</dbReference>
<sequence>MTHENKAASMTKEEVVALLKSHEELALRVAWFERQLFGTKSERRIMDDPGRQLTLGEIGRTGVSEPPEIEIPAHRRRRKKPLSETDQSLRFDPSVPVEEIIIENKEIKNSEDYTVVDEKVTCRLAQRPGSYVVLRYVRKVYKRKDDATFSCAPAPPAVFEKSYADVSFLAGLLIDKFIYHLPLYRQHQRLEAAGVHLARSTLTNLVHRTALLLEPIYDAQLGSILASKVLALDETPIKAGHKKRPPPQRGKMKTGYFWPLYGDRDEIAFSFAETRGKIVVENLLKDYSGVLLTDGYEVYERYVEKINGIVHALCWVHTRRYFDKAESMDPKRAGEALAKIALLYEIEAAIKPRGFSPEKVLAKRTELAKPIVDDFFEWLRETLNTEILLPSNPFTEAARYALAREDGLRVFLEYPDVQLDTNHLERAIRVIAMGRKNYLFCWTEIGAKYVGIIQSLLSTCRVQGIDPYTYLVDVLQRIDTHPAREVELLTPRMWKERFAGDPRRSDIDRIPARNAIQFTTP</sequence>
<feature type="domain" description="Transposase IS66 C-terminal" evidence="3">
    <location>
        <begin position="455"/>
        <end position="491"/>
    </location>
</feature>
<protein>
    <submittedName>
        <fullName evidence="4">IS66 family transposase</fullName>
    </submittedName>
</protein>
<reference evidence="4" key="1">
    <citation type="submission" date="2021-05" db="EMBL/GenBank/DDBJ databases">
        <title>Energy efficiency and biological interactions define the core microbiome of deep oligotrophic groundwater.</title>
        <authorList>
            <person name="Mehrshad M."/>
            <person name="Lopez-Fernandez M."/>
            <person name="Bell E."/>
            <person name="Bernier-Latmani R."/>
            <person name="Bertilsson S."/>
            <person name="Dopson M."/>
        </authorList>
    </citation>
    <scope>NUCLEOTIDE SEQUENCE</scope>
    <source>
        <strain evidence="4">Modern_marine.mb.64</strain>
    </source>
</reference>
<dbReference type="Pfam" id="PF03050">
    <property type="entry name" value="DDE_Tnp_IS66"/>
    <property type="match status" value="1"/>
</dbReference>
<organism evidence="4 5">
    <name type="scientific">Eiseniibacteriota bacterium</name>
    <dbReference type="NCBI Taxonomy" id="2212470"/>
    <lineage>
        <taxon>Bacteria</taxon>
        <taxon>Candidatus Eiseniibacteriota</taxon>
    </lineage>
</organism>
<evidence type="ECO:0000259" key="1">
    <source>
        <dbReference type="Pfam" id="PF03050"/>
    </source>
</evidence>
<dbReference type="InterPro" id="IPR024463">
    <property type="entry name" value="Transposase_TnpC_homeodom"/>
</dbReference>
<dbReference type="InterPro" id="IPR004291">
    <property type="entry name" value="Transposase_IS66_central"/>
</dbReference>
<dbReference type="InterPro" id="IPR052344">
    <property type="entry name" value="Transposase-related"/>
</dbReference>
<feature type="domain" description="Transposase IS66 central" evidence="1">
    <location>
        <begin position="161"/>
        <end position="448"/>
    </location>
</feature>
<accession>A0A948RX97</accession>
<dbReference type="AlphaFoldDB" id="A0A948RX97"/>